<evidence type="ECO:0000259" key="21">
    <source>
        <dbReference type="SMART" id="SM00822"/>
    </source>
</evidence>
<evidence type="ECO:0000256" key="18">
    <source>
        <dbReference type="ARBA" id="ARBA00082293"/>
    </source>
</evidence>
<evidence type="ECO:0000256" key="19">
    <source>
        <dbReference type="ARBA" id="ARBA00082399"/>
    </source>
</evidence>
<evidence type="ECO:0000256" key="1">
    <source>
        <dbReference type="ARBA" id="ARBA00006484"/>
    </source>
</evidence>
<dbReference type="InParanoid" id="A0A6P6YJK8"/>
<dbReference type="GO" id="GO:0004303">
    <property type="term" value="F:estradiol 17-beta-dehydrogenase [NAD(P)+] activity"/>
    <property type="evidence" value="ECO:0007669"/>
    <property type="project" value="UniProtKB-EC"/>
</dbReference>
<dbReference type="FunFam" id="3.40.50.720:FF:000215">
    <property type="entry name" value="3-hydroxyacyl-CoA dehydrogenase type-2"/>
    <property type="match status" value="1"/>
</dbReference>
<comment type="catalytic activity">
    <reaction evidence="14">
        <text>cortisone + NAD(+) = 17alpha-hydroxypregn-4-en-3,11,20-trione-21-al + NADH + H(+)</text>
        <dbReference type="Rhea" id="RHEA:42016"/>
        <dbReference type="ChEBI" id="CHEBI:15378"/>
        <dbReference type="ChEBI" id="CHEBI:16962"/>
        <dbReference type="ChEBI" id="CHEBI:57540"/>
        <dbReference type="ChEBI" id="CHEBI:57945"/>
        <dbReference type="ChEBI" id="CHEBI:78596"/>
    </reaction>
    <physiologicalReaction direction="left-to-right" evidence="14">
        <dbReference type="Rhea" id="RHEA:42017"/>
    </physiologicalReaction>
</comment>
<reference evidence="23" key="1">
    <citation type="submission" date="2025-08" db="UniProtKB">
        <authorList>
            <consortium name="RefSeq"/>
        </authorList>
    </citation>
    <scope>IDENTIFICATION</scope>
    <source>
        <strain evidence="23">Airmid</strain>
    </source>
</reference>
<accession>A0A6P6YJK8</accession>
<evidence type="ECO:0000256" key="15">
    <source>
        <dbReference type="ARBA" id="ARBA00052668"/>
    </source>
</evidence>
<dbReference type="CDD" id="cd05371">
    <property type="entry name" value="HSD10-like_SDR_c"/>
    <property type="match status" value="1"/>
</dbReference>
<evidence type="ECO:0000313" key="22">
    <source>
        <dbReference type="Proteomes" id="UP000515146"/>
    </source>
</evidence>
<evidence type="ECO:0000256" key="6">
    <source>
        <dbReference type="ARBA" id="ARBA00050141"/>
    </source>
</evidence>
<dbReference type="GO" id="GO:0003857">
    <property type="term" value="F:(3S)-3-hydroxyacyl-CoA dehydrogenase (NAD+) activity"/>
    <property type="evidence" value="ECO:0007669"/>
    <property type="project" value="UniProtKB-EC"/>
</dbReference>
<dbReference type="InterPro" id="IPR020904">
    <property type="entry name" value="Sc_DH/Rdtase_CS"/>
</dbReference>
<feature type="domain" description="Ketoreductase" evidence="21">
    <location>
        <begin position="10"/>
        <end position="194"/>
    </location>
</feature>
<dbReference type="EC" id="1.1.1.62" evidence="4"/>
<comment type="catalytic activity">
    <reaction evidence="12">
        <text>ursodeoxycholate + NAD(+) = 7-oxolithocholate + NADH + H(+)</text>
        <dbReference type="Rhea" id="RHEA:42028"/>
        <dbReference type="ChEBI" id="CHEBI:15378"/>
        <dbReference type="ChEBI" id="CHEBI:57540"/>
        <dbReference type="ChEBI" id="CHEBI:57945"/>
        <dbReference type="ChEBI" id="CHEBI:78604"/>
        <dbReference type="ChEBI" id="CHEBI:78605"/>
    </reaction>
    <physiologicalReaction direction="left-to-right" evidence="12">
        <dbReference type="Rhea" id="RHEA:42029"/>
    </physiologicalReaction>
</comment>
<dbReference type="RefSeq" id="XP_027204936.1">
    <property type="nucleotide sequence ID" value="XM_027349135.1"/>
</dbReference>
<comment type="catalytic activity">
    <reaction evidence="5">
        <text>17beta-estradiol + NAD(+) = estrone + NADH + H(+)</text>
        <dbReference type="Rhea" id="RHEA:24612"/>
        <dbReference type="ChEBI" id="CHEBI:15378"/>
        <dbReference type="ChEBI" id="CHEBI:16469"/>
        <dbReference type="ChEBI" id="CHEBI:17263"/>
        <dbReference type="ChEBI" id="CHEBI:57540"/>
        <dbReference type="ChEBI" id="CHEBI:57945"/>
        <dbReference type="EC" id="1.1.1.62"/>
    </reaction>
    <physiologicalReaction direction="left-to-right" evidence="5">
        <dbReference type="Rhea" id="RHEA:24613"/>
    </physiologicalReaction>
</comment>
<evidence type="ECO:0000256" key="17">
    <source>
        <dbReference type="ARBA" id="ARBA00079624"/>
    </source>
</evidence>
<sequence length="256" mass="27039">MSGVQSIKGMVALVTGGASGLGRGVVDRLIRQGAKGVVALDRNHEESKYDSPNVLPITASVTEESEVQSALDACKDKFGRLDAVINCAGVGMARRTYDFRKNRAHSLDEFQMVIEINLIGSFNVARLAAGLIGANESVNGLRGVIINTASVAAFDGQIGQIAYSASKGGIVAMTLPMARDFAPHGIRVMTIAPGLFDTPLLAALPEPARKALAATVPCPPRLGHVDEYAHLVQSIIENPMLNGEVIRLDGALRMQP</sequence>
<dbReference type="InterPro" id="IPR057326">
    <property type="entry name" value="KR_dom"/>
</dbReference>
<dbReference type="PROSITE" id="PS00061">
    <property type="entry name" value="ADH_SHORT"/>
    <property type="match status" value="1"/>
</dbReference>
<comment type="catalytic activity">
    <reaction evidence="9">
        <text>cortisol + NAD(+) = 11beta,17alpha-dihydroxypregn-4-ene-3,20,21-trione + NADH + H(+)</text>
        <dbReference type="Rhea" id="RHEA:42012"/>
        <dbReference type="ChEBI" id="CHEBI:15378"/>
        <dbReference type="ChEBI" id="CHEBI:17650"/>
        <dbReference type="ChEBI" id="CHEBI:57540"/>
        <dbReference type="ChEBI" id="CHEBI:57945"/>
        <dbReference type="ChEBI" id="CHEBI:78595"/>
    </reaction>
    <physiologicalReaction direction="left-to-right" evidence="9">
        <dbReference type="Rhea" id="RHEA:42013"/>
    </physiologicalReaction>
</comment>
<dbReference type="Gene3D" id="3.40.50.720">
    <property type="entry name" value="NAD(P)-binding Rossmann-like Domain"/>
    <property type="match status" value="1"/>
</dbReference>
<evidence type="ECO:0000256" key="9">
    <source>
        <dbReference type="ARBA" id="ARBA00050927"/>
    </source>
</evidence>
<dbReference type="GO" id="GO:0047044">
    <property type="term" value="F:androstan-3-alpha,17-beta-diol dehydrogenase (NAD+) activity"/>
    <property type="evidence" value="ECO:0007669"/>
    <property type="project" value="UniProtKB-EC"/>
</dbReference>
<dbReference type="Pfam" id="PF00106">
    <property type="entry name" value="adh_short"/>
    <property type="match status" value="1"/>
</dbReference>
<dbReference type="InterPro" id="IPR002347">
    <property type="entry name" value="SDR_fam"/>
</dbReference>
<comment type="similarity">
    <text evidence="1 20">Belongs to the short-chain dehydrogenases/reductases (SDR) family.</text>
</comment>
<dbReference type="GO" id="GO:0006629">
    <property type="term" value="P:lipid metabolic process"/>
    <property type="evidence" value="ECO:0007669"/>
    <property type="project" value="UniProtKB-ARBA"/>
</dbReference>
<dbReference type="AlphaFoldDB" id="A0A6P6YJK8"/>
<dbReference type="FunCoup" id="A0A6P6YJK8">
    <property type="interactions" value="506"/>
</dbReference>
<keyword evidence="2" id="KW-0560">Oxidoreductase</keyword>
<evidence type="ECO:0000256" key="2">
    <source>
        <dbReference type="ARBA" id="ARBA00023002"/>
    </source>
</evidence>
<dbReference type="KEGG" id="dpte:113798578"/>
<evidence type="ECO:0000256" key="10">
    <source>
        <dbReference type="ARBA" id="ARBA00051004"/>
    </source>
</evidence>
<comment type="catalytic activity">
    <reaction evidence="11">
        <text>3beta,7beta-dihydroxy-5beta-cholan-24-oate + NAD(+) = 3beta-hydroxy-7-oxo-5beta-cholan-24-oate + NADH + H(+)</text>
        <dbReference type="Rhea" id="RHEA:42024"/>
        <dbReference type="ChEBI" id="CHEBI:15378"/>
        <dbReference type="ChEBI" id="CHEBI:57540"/>
        <dbReference type="ChEBI" id="CHEBI:57945"/>
        <dbReference type="ChEBI" id="CHEBI:78602"/>
        <dbReference type="ChEBI" id="CHEBI:78603"/>
    </reaction>
    <physiologicalReaction direction="left-to-right" evidence="11">
        <dbReference type="Rhea" id="RHEA:42025"/>
    </physiologicalReaction>
</comment>
<evidence type="ECO:0000256" key="16">
    <source>
        <dbReference type="ARBA" id="ARBA00072938"/>
    </source>
</evidence>
<dbReference type="EC" id="1.1.1.53" evidence="3"/>
<evidence type="ECO:0000256" key="11">
    <source>
        <dbReference type="ARBA" id="ARBA00051637"/>
    </source>
</evidence>
<keyword evidence="22" id="KW-1185">Reference proteome</keyword>
<evidence type="ECO:0000256" key="14">
    <source>
        <dbReference type="ARBA" id="ARBA00052417"/>
    </source>
</evidence>
<protein>
    <recommendedName>
        <fullName evidence="16">3-hydroxyacyl-CoA dehydrogenase type-2</fullName>
        <ecNumber evidence="3">1.1.1.53</ecNumber>
        <ecNumber evidence="4">1.1.1.62</ecNumber>
    </recommendedName>
    <alternativeName>
        <fullName evidence="18">3-hydroxyacyl-CoA dehydrogenase type II</fullName>
    </alternativeName>
    <alternativeName>
        <fullName evidence="19">Mitochondrial ribonuclease P protein 2</fullName>
    </alternativeName>
    <alternativeName>
        <fullName evidence="17">Type II HADH</fullName>
    </alternativeName>
</protein>
<evidence type="ECO:0000256" key="13">
    <source>
        <dbReference type="ARBA" id="ARBA00052095"/>
    </source>
</evidence>
<evidence type="ECO:0000256" key="7">
    <source>
        <dbReference type="ARBA" id="ARBA00050365"/>
    </source>
</evidence>
<dbReference type="PANTHER" id="PTHR43658">
    <property type="entry name" value="SHORT-CHAIN DEHYDROGENASE/REDUCTASE"/>
    <property type="match status" value="1"/>
</dbReference>
<dbReference type="OMA" id="RHIFEND"/>
<comment type="catalytic activity">
    <reaction evidence="7">
        <text>5alpha-androstane-3alpha,17beta-diol + NAD(+) = 17beta-hydroxy-5alpha-androstan-3-one + NADH + H(+)</text>
        <dbReference type="Rhea" id="RHEA:42004"/>
        <dbReference type="ChEBI" id="CHEBI:15378"/>
        <dbReference type="ChEBI" id="CHEBI:16330"/>
        <dbReference type="ChEBI" id="CHEBI:36713"/>
        <dbReference type="ChEBI" id="CHEBI:57540"/>
        <dbReference type="ChEBI" id="CHEBI:57945"/>
        <dbReference type="EC" id="1.1.1.53"/>
    </reaction>
    <physiologicalReaction direction="right-to-left" evidence="7">
        <dbReference type="Rhea" id="RHEA:42006"/>
    </physiologicalReaction>
</comment>
<dbReference type="PANTHER" id="PTHR43658:SF8">
    <property type="entry name" value="17-BETA-HYDROXYSTEROID DEHYDROGENASE 14-RELATED"/>
    <property type="match status" value="1"/>
</dbReference>
<proteinExistence type="inferred from homology"/>
<name>A0A6P6YJK8_DERPT</name>
<comment type="catalytic activity">
    <reaction evidence="15">
        <text>11-dehydrocorticosterone + NAD(+) = pregn-4-ene-3,11,20,21-tetraone + NADH + H(+)</text>
        <dbReference type="Rhea" id="RHEA:42020"/>
        <dbReference type="ChEBI" id="CHEBI:15378"/>
        <dbReference type="ChEBI" id="CHEBI:57540"/>
        <dbReference type="ChEBI" id="CHEBI:57945"/>
        <dbReference type="ChEBI" id="CHEBI:78600"/>
        <dbReference type="ChEBI" id="CHEBI:78601"/>
    </reaction>
    <physiologicalReaction direction="left-to-right" evidence="15">
        <dbReference type="Rhea" id="RHEA:42021"/>
    </physiologicalReaction>
</comment>
<dbReference type="SMART" id="SM00822">
    <property type="entry name" value="PKS_KR"/>
    <property type="match status" value="1"/>
</dbReference>
<dbReference type="InterPro" id="IPR036291">
    <property type="entry name" value="NAD(P)-bd_dom_sf"/>
</dbReference>
<evidence type="ECO:0000256" key="8">
    <source>
        <dbReference type="ARBA" id="ARBA00050435"/>
    </source>
</evidence>
<dbReference type="CTD" id="32789"/>
<evidence type="ECO:0000256" key="5">
    <source>
        <dbReference type="ARBA" id="ARBA00049381"/>
    </source>
</evidence>
<comment type="catalytic activity">
    <reaction evidence="8">
        <text>17beta-hydroxy-5alpha-androstan-3-one + NAD(+) = 5alpha-androstan-3,17-dione + NADH + H(+)</text>
        <dbReference type="Rhea" id="RHEA:41992"/>
        <dbReference type="ChEBI" id="CHEBI:15378"/>
        <dbReference type="ChEBI" id="CHEBI:15994"/>
        <dbReference type="ChEBI" id="CHEBI:16330"/>
        <dbReference type="ChEBI" id="CHEBI:57540"/>
        <dbReference type="ChEBI" id="CHEBI:57945"/>
    </reaction>
    <physiologicalReaction direction="left-to-right" evidence="8">
        <dbReference type="Rhea" id="RHEA:41993"/>
    </physiologicalReaction>
</comment>
<dbReference type="OrthoDB" id="1274115at2759"/>
<evidence type="ECO:0000313" key="23">
    <source>
        <dbReference type="RefSeq" id="XP_027204936.1"/>
    </source>
</evidence>
<dbReference type="PRINTS" id="PR00080">
    <property type="entry name" value="SDRFAMILY"/>
</dbReference>
<evidence type="ECO:0000256" key="12">
    <source>
        <dbReference type="ARBA" id="ARBA00051831"/>
    </source>
</evidence>
<dbReference type="PRINTS" id="PR00081">
    <property type="entry name" value="GDHRDH"/>
</dbReference>
<comment type="catalytic activity">
    <reaction evidence="6">
        <text>a (3S)-3-hydroxyacyl-CoA + NAD(+) = a 3-oxoacyl-CoA + NADH + H(+)</text>
        <dbReference type="Rhea" id="RHEA:22432"/>
        <dbReference type="ChEBI" id="CHEBI:15378"/>
        <dbReference type="ChEBI" id="CHEBI:57318"/>
        <dbReference type="ChEBI" id="CHEBI:57540"/>
        <dbReference type="ChEBI" id="CHEBI:57945"/>
        <dbReference type="ChEBI" id="CHEBI:90726"/>
        <dbReference type="EC" id="1.1.1.35"/>
    </reaction>
    <physiologicalReaction direction="left-to-right" evidence="6">
        <dbReference type="Rhea" id="RHEA:22433"/>
    </physiologicalReaction>
    <physiologicalReaction direction="right-to-left" evidence="6">
        <dbReference type="Rhea" id="RHEA:22434"/>
    </physiologicalReaction>
</comment>
<dbReference type="SUPFAM" id="SSF51735">
    <property type="entry name" value="NAD(P)-binding Rossmann-fold domains"/>
    <property type="match status" value="1"/>
</dbReference>
<evidence type="ECO:0000256" key="4">
    <source>
        <dbReference type="ARBA" id="ARBA00024072"/>
    </source>
</evidence>
<comment type="catalytic activity">
    <reaction evidence="10">
        <text>(3S)-3-hydroxybutanoyl-CoA + NAD(+) = acetoacetyl-CoA + NADH + H(+)</text>
        <dbReference type="Rhea" id="RHEA:30799"/>
        <dbReference type="ChEBI" id="CHEBI:15378"/>
        <dbReference type="ChEBI" id="CHEBI:57286"/>
        <dbReference type="ChEBI" id="CHEBI:57316"/>
        <dbReference type="ChEBI" id="CHEBI:57540"/>
        <dbReference type="ChEBI" id="CHEBI:57945"/>
    </reaction>
    <physiologicalReaction direction="left-to-right" evidence="10">
        <dbReference type="Rhea" id="RHEA:30800"/>
    </physiologicalReaction>
    <physiologicalReaction direction="right-to-left" evidence="10">
        <dbReference type="Rhea" id="RHEA:30801"/>
    </physiologicalReaction>
</comment>
<evidence type="ECO:0000256" key="3">
    <source>
        <dbReference type="ARBA" id="ARBA00024071"/>
    </source>
</evidence>
<organism evidence="22 23">
    <name type="scientific">Dermatophagoides pteronyssinus</name>
    <name type="common">European house dust mite</name>
    <dbReference type="NCBI Taxonomy" id="6956"/>
    <lineage>
        <taxon>Eukaryota</taxon>
        <taxon>Metazoa</taxon>
        <taxon>Ecdysozoa</taxon>
        <taxon>Arthropoda</taxon>
        <taxon>Chelicerata</taxon>
        <taxon>Arachnida</taxon>
        <taxon>Acari</taxon>
        <taxon>Acariformes</taxon>
        <taxon>Sarcoptiformes</taxon>
        <taxon>Astigmata</taxon>
        <taxon>Psoroptidia</taxon>
        <taxon>Analgoidea</taxon>
        <taxon>Pyroglyphidae</taxon>
        <taxon>Dermatophagoidinae</taxon>
        <taxon>Dermatophagoides</taxon>
    </lineage>
</organism>
<evidence type="ECO:0000256" key="20">
    <source>
        <dbReference type="RuleBase" id="RU000363"/>
    </source>
</evidence>
<gene>
    <name evidence="23" type="primary">LOC113798578</name>
</gene>
<dbReference type="Proteomes" id="UP000515146">
    <property type="component" value="Unplaced"/>
</dbReference>
<comment type="catalytic activity">
    <reaction evidence="13">
        <text>5alpha-pregnan-20beta-ol-3-one + NAD(+) = 5alpha-pregnane-3,20-dione + NADH + H(+)</text>
        <dbReference type="Rhea" id="RHEA:42008"/>
        <dbReference type="ChEBI" id="CHEBI:15378"/>
        <dbReference type="ChEBI" id="CHEBI:28952"/>
        <dbReference type="ChEBI" id="CHEBI:57540"/>
        <dbReference type="ChEBI" id="CHEBI:57945"/>
        <dbReference type="ChEBI" id="CHEBI:78594"/>
    </reaction>
    <physiologicalReaction direction="left-to-right" evidence="13">
        <dbReference type="Rhea" id="RHEA:42009"/>
    </physiologicalReaction>
</comment>